<dbReference type="AlphaFoldDB" id="A0A432GNZ3"/>
<evidence type="ECO:0000313" key="2">
    <source>
        <dbReference type="EMBL" id="RTZ85259.1"/>
    </source>
</evidence>
<dbReference type="InterPro" id="IPR003692">
    <property type="entry name" value="Hydantoinase_B"/>
</dbReference>
<sequence>MSFVYQPYGLNGDQQGEYGRNLFIRKDGSMQHLGGKNEINAAPGDRIRIETLGDGGYGEV</sequence>
<reference evidence="2 3" key="1">
    <citation type="submission" date="2018-06" db="EMBL/GenBank/DDBJ databases">
        <title>Combined omics and stable isotope probing to characterize newly discovered Mariana Back-Arc vent microbial communities.</title>
        <authorList>
            <person name="Trembath-Reichert E."/>
            <person name="Huber J.A."/>
        </authorList>
    </citation>
    <scope>NUCLEOTIDE SEQUENCE [LARGE SCALE GENOMIC DNA]</scope>
    <source>
        <strain evidence="2">MAG 58</strain>
    </source>
</reference>
<feature type="domain" description="Hydantoinase B/oxoprolinase" evidence="1">
    <location>
        <begin position="4"/>
        <end position="59"/>
    </location>
</feature>
<name>A0A432GNZ3_9DELT</name>
<proteinExistence type="predicted"/>
<dbReference type="Pfam" id="PF02538">
    <property type="entry name" value="Hydantoinase_B"/>
    <property type="match status" value="1"/>
</dbReference>
<organism evidence="2 3">
    <name type="scientific">SAR324 cluster bacterium</name>
    <dbReference type="NCBI Taxonomy" id="2024889"/>
    <lineage>
        <taxon>Bacteria</taxon>
        <taxon>Deltaproteobacteria</taxon>
        <taxon>SAR324 cluster</taxon>
    </lineage>
</organism>
<dbReference type="Proteomes" id="UP000287917">
    <property type="component" value="Unassembled WGS sequence"/>
</dbReference>
<dbReference type="EMBL" id="QNZK01000174">
    <property type="protein sequence ID" value="RTZ85259.1"/>
    <property type="molecule type" value="Genomic_DNA"/>
</dbReference>
<evidence type="ECO:0000313" key="3">
    <source>
        <dbReference type="Proteomes" id="UP000287917"/>
    </source>
</evidence>
<comment type="caution">
    <text evidence="2">The sequence shown here is derived from an EMBL/GenBank/DDBJ whole genome shotgun (WGS) entry which is preliminary data.</text>
</comment>
<protein>
    <recommendedName>
        <fullName evidence="1">Hydantoinase B/oxoprolinase domain-containing protein</fullName>
    </recommendedName>
</protein>
<evidence type="ECO:0000259" key="1">
    <source>
        <dbReference type="Pfam" id="PF02538"/>
    </source>
</evidence>
<accession>A0A432GNZ3</accession>
<dbReference type="GO" id="GO:0003824">
    <property type="term" value="F:catalytic activity"/>
    <property type="evidence" value="ECO:0007669"/>
    <property type="project" value="InterPro"/>
</dbReference>
<gene>
    <name evidence="2" type="ORF">DSY96_04940</name>
</gene>